<reference evidence="3 4" key="1">
    <citation type="journal article" date="2016" name="Nat. Commun.">
        <title>Thousands of microbial genomes shed light on interconnected biogeochemical processes in an aquifer system.</title>
        <authorList>
            <person name="Anantharaman K."/>
            <person name="Brown C.T."/>
            <person name="Hug L.A."/>
            <person name="Sharon I."/>
            <person name="Castelle C.J."/>
            <person name="Probst A.J."/>
            <person name="Thomas B.C."/>
            <person name="Singh A."/>
            <person name="Wilkins M.J."/>
            <person name="Karaoz U."/>
            <person name="Brodie E.L."/>
            <person name="Williams K.H."/>
            <person name="Hubbard S.S."/>
            <person name="Banfield J.F."/>
        </authorList>
    </citation>
    <scope>NUCLEOTIDE SEQUENCE [LARGE SCALE GENOMIC DNA]</scope>
</reference>
<evidence type="ECO:0000259" key="1">
    <source>
        <dbReference type="PROSITE" id="PS51192"/>
    </source>
</evidence>
<evidence type="ECO:0000313" key="4">
    <source>
        <dbReference type="Proteomes" id="UP000177328"/>
    </source>
</evidence>
<dbReference type="GO" id="GO:0005829">
    <property type="term" value="C:cytosol"/>
    <property type="evidence" value="ECO:0007669"/>
    <property type="project" value="TreeGrafter"/>
</dbReference>
<dbReference type="GO" id="GO:0016787">
    <property type="term" value="F:hydrolase activity"/>
    <property type="evidence" value="ECO:0007669"/>
    <property type="project" value="InterPro"/>
</dbReference>
<dbReference type="PROSITE" id="PS51194">
    <property type="entry name" value="HELICASE_CTER"/>
    <property type="match status" value="1"/>
</dbReference>
<dbReference type="PANTHER" id="PTHR47396">
    <property type="entry name" value="TYPE I RESTRICTION ENZYME ECOKI R PROTEIN"/>
    <property type="match status" value="1"/>
</dbReference>
<protein>
    <recommendedName>
        <fullName evidence="5">Helicase ATP-binding domain-containing protein</fullName>
    </recommendedName>
</protein>
<accession>A0A1F5KKX0</accession>
<evidence type="ECO:0000313" key="3">
    <source>
        <dbReference type="EMBL" id="OGE41542.1"/>
    </source>
</evidence>
<dbReference type="Pfam" id="PF04851">
    <property type="entry name" value="ResIII"/>
    <property type="match status" value="1"/>
</dbReference>
<dbReference type="InterPro" id="IPR006935">
    <property type="entry name" value="Helicase/UvrB_N"/>
</dbReference>
<dbReference type="Gene3D" id="3.40.50.300">
    <property type="entry name" value="P-loop containing nucleotide triphosphate hydrolases"/>
    <property type="match status" value="2"/>
</dbReference>
<dbReference type="InterPro" id="IPR014001">
    <property type="entry name" value="Helicase_ATP-bd"/>
</dbReference>
<dbReference type="InterPro" id="IPR001650">
    <property type="entry name" value="Helicase_C-like"/>
</dbReference>
<dbReference type="Proteomes" id="UP000177328">
    <property type="component" value="Unassembled WGS sequence"/>
</dbReference>
<feature type="domain" description="Helicase C-terminal" evidence="2">
    <location>
        <begin position="299"/>
        <end position="457"/>
    </location>
</feature>
<dbReference type="SMART" id="SM00490">
    <property type="entry name" value="HELICc"/>
    <property type="match status" value="1"/>
</dbReference>
<organism evidence="3 4">
    <name type="scientific">Candidatus Daviesbacteria bacterium RIFCSPHIGHO2_02_FULL_43_12</name>
    <dbReference type="NCBI Taxonomy" id="1797776"/>
    <lineage>
        <taxon>Bacteria</taxon>
        <taxon>Candidatus Daviesiibacteriota</taxon>
    </lineage>
</organism>
<dbReference type="EMBL" id="MFDD01000001">
    <property type="protein sequence ID" value="OGE41542.1"/>
    <property type="molecule type" value="Genomic_DNA"/>
</dbReference>
<name>A0A1F5KKX0_9BACT</name>
<dbReference type="AlphaFoldDB" id="A0A1F5KKX0"/>
<dbReference type="GO" id="GO:0003677">
    <property type="term" value="F:DNA binding"/>
    <property type="evidence" value="ECO:0007669"/>
    <property type="project" value="InterPro"/>
</dbReference>
<dbReference type="SMART" id="SM00487">
    <property type="entry name" value="DEXDc"/>
    <property type="match status" value="1"/>
</dbReference>
<gene>
    <name evidence="3" type="ORF">A3D25_00795</name>
</gene>
<dbReference type="Pfam" id="PF00271">
    <property type="entry name" value="Helicase_C"/>
    <property type="match status" value="1"/>
</dbReference>
<sequence length="850" mass="94216">MQDRDNQPRRYDTRIPAELAAITKQAGSRIRRYVTQQGLRTTRPYQVPFLLDLADFFDQGKNAGYEAFTTGWGKTHFGAAIIEALRVPTVILSPTTDILDNTAQVVGADHRQLRIASYSGAKKEDLTAAEVINTTYQSIQRLVSTGQVDASKIGLLIVDEADLGLGDIHHKLYRQFPNAIKIGLTATPFFPQIDRYASRGLLDPGEPWIAMFTTRINGQSLTEGMEKGINPPLRAFQLRSGIRVARIGTDAKGEYKLGELDEYLNTEDLGFEILGLLAGPDKLQAVRGNARFSERLMEDIAAVYQEIKGRPTMVFANSIDHAISIQELLARYNLTAATFFSRGLSRQDRNDRLAAHRNGSLPILVGVDALGRGVDAPATEVGIISRSTRSAVRLGQMVGRLTRTSPETGKTHALAIQLVHEHAGGSDQRPLLVSDLFDPEYVKRGGATGREARRRHAITTGNILPPPVVTFEGAEVDGIIQEAHQADLARARFNEGSVKNLSETIDQELSEIASQLGPQASLLDLYQKWAGILPGHISSTIGKNALQAIADIDTNLVKYGRKVLTFMYMSTILTAISPFIKGVSHSEQEEYLAIAVGVVYERAHTIGSEANLAGRIQRLVQNALVSYISKRDQIPADLVRSQHHPEIVATLRDEVNGGRELSNLVIEDLSNRFHVAPNAIRAYYDELKERAKTTDSDLSQDPVFEAVSLQETAELIDRMTDPRRIGISDAESDPRLLTKEQAMVLRMFFLLEMSKDGIGGQFGITTNRGVDLRIEAALAKLTTPEYFMLRLLHDPDHPASLERFREVFDRKMLESLVSKLTQVINRLRHQSEEDPEINFTGFSEESPDNR</sequence>
<dbReference type="PROSITE" id="PS51192">
    <property type="entry name" value="HELICASE_ATP_BIND_1"/>
    <property type="match status" value="1"/>
</dbReference>
<proteinExistence type="predicted"/>
<evidence type="ECO:0008006" key="5">
    <source>
        <dbReference type="Google" id="ProtNLM"/>
    </source>
</evidence>
<dbReference type="GO" id="GO:0005524">
    <property type="term" value="F:ATP binding"/>
    <property type="evidence" value="ECO:0007669"/>
    <property type="project" value="InterPro"/>
</dbReference>
<feature type="domain" description="Helicase ATP-binding" evidence="1">
    <location>
        <begin position="55"/>
        <end position="206"/>
    </location>
</feature>
<dbReference type="InterPro" id="IPR050742">
    <property type="entry name" value="Helicase_Restrict-Modif_Enz"/>
</dbReference>
<evidence type="ECO:0000259" key="2">
    <source>
        <dbReference type="PROSITE" id="PS51194"/>
    </source>
</evidence>
<comment type="caution">
    <text evidence="3">The sequence shown here is derived from an EMBL/GenBank/DDBJ whole genome shotgun (WGS) entry which is preliminary data.</text>
</comment>
<dbReference type="InterPro" id="IPR027417">
    <property type="entry name" value="P-loop_NTPase"/>
</dbReference>
<dbReference type="SUPFAM" id="SSF52540">
    <property type="entry name" value="P-loop containing nucleoside triphosphate hydrolases"/>
    <property type="match status" value="1"/>
</dbReference>
<dbReference type="PANTHER" id="PTHR47396:SF1">
    <property type="entry name" value="ATP-DEPENDENT HELICASE IRC3-RELATED"/>
    <property type="match status" value="1"/>
</dbReference>